<comment type="similarity">
    <text evidence="21">Belongs to the SAC3 family.</text>
</comment>
<evidence type="ECO:0000313" key="28">
    <source>
        <dbReference type="Proteomes" id="UP000749559"/>
    </source>
</evidence>
<dbReference type="InterPro" id="IPR035979">
    <property type="entry name" value="RBD_domain_sf"/>
</dbReference>
<keyword evidence="12" id="KW-0509">mRNA transport</keyword>
<keyword evidence="17" id="KW-0175">Coiled coil</keyword>
<proteinExistence type="inferred from homology"/>
<dbReference type="Proteomes" id="UP000749559">
    <property type="component" value="Unassembled WGS sequence"/>
</dbReference>
<evidence type="ECO:0000259" key="25">
    <source>
        <dbReference type="Pfam" id="PF00076"/>
    </source>
</evidence>
<evidence type="ECO:0000256" key="16">
    <source>
        <dbReference type="ARBA" id="ARBA00023010"/>
    </source>
</evidence>
<dbReference type="Gene3D" id="3.30.70.330">
    <property type="match status" value="1"/>
</dbReference>
<dbReference type="GO" id="GO:0006406">
    <property type="term" value="P:mRNA export from nucleus"/>
    <property type="evidence" value="ECO:0007669"/>
    <property type="project" value="TreeGrafter"/>
</dbReference>
<dbReference type="EMBL" id="CAIIXF020000005">
    <property type="protein sequence ID" value="CAH1784168.1"/>
    <property type="molecule type" value="Genomic_DNA"/>
</dbReference>
<evidence type="ECO:0000313" key="27">
    <source>
        <dbReference type="EMBL" id="CAH1784168.1"/>
    </source>
</evidence>
<feature type="compositionally biased region" description="Low complexity" evidence="24">
    <location>
        <begin position="257"/>
        <end position="285"/>
    </location>
</feature>
<dbReference type="PANTHER" id="PTHR12436:SF3">
    <property type="entry name" value="GERMINAL-CENTER ASSOCIATED NUCLEAR PROTEIN"/>
    <property type="match status" value="1"/>
</dbReference>
<feature type="domain" description="SAC3/GANP/THP3 conserved" evidence="26">
    <location>
        <begin position="690"/>
        <end position="985"/>
    </location>
</feature>
<evidence type="ECO:0000256" key="19">
    <source>
        <dbReference type="ARBA" id="ARBA00023242"/>
    </source>
</evidence>
<keyword evidence="13" id="KW-0391">Immunity</keyword>
<evidence type="ECO:0000256" key="23">
    <source>
        <dbReference type="ARBA" id="ARBA00069544"/>
    </source>
</evidence>
<keyword evidence="14" id="KW-0653">Protein transport</keyword>
<keyword evidence="28" id="KW-1185">Reference proteome</keyword>
<comment type="function">
    <text evidence="22">As a component of the TREX-2 complex, involved in the export of mRNAs to the cytoplasm through the nuclear pores. Through the acetylation of histones, affects the assembly of nucleosomes at immunoglobulin variable region genes and promotes the recruitment and positioning of transcription complex to favor DNA cytosine deaminase AICDA/AID targeting, hence promoting somatic hypermutations.</text>
</comment>
<evidence type="ECO:0000256" key="18">
    <source>
        <dbReference type="ARBA" id="ARBA00023132"/>
    </source>
</evidence>
<evidence type="ECO:0000256" key="2">
    <source>
        <dbReference type="ARBA" id="ARBA00004496"/>
    </source>
</evidence>
<feature type="region of interest" description="Disordered" evidence="24">
    <location>
        <begin position="24"/>
        <end position="99"/>
    </location>
</feature>
<feature type="domain" description="RRM" evidence="25">
    <location>
        <begin position="501"/>
        <end position="553"/>
    </location>
</feature>
<dbReference type="OrthoDB" id="21502at2759"/>
<comment type="caution">
    <text evidence="27">The sequence shown here is derived from an EMBL/GenBank/DDBJ whole genome shotgun (WGS) entry which is preliminary data.</text>
</comment>
<evidence type="ECO:0000256" key="7">
    <source>
        <dbReference type="ARBA" id="ARBA00022454"/>
    </source>
</evidence>
<keyword evidence="10" id="KW-0597">Phosphoprotein</keyword>
<dbReference type="InterPro" id="IPR012677">
    <property type="entry name" value="Nucleotide-bd_a/b_plait_sf"/>
</dbReference>
<dbReference type="Gene3D" id="1.25.40.990">
    <property type="match status" value="1"/>
</dbReference>
<sequence>MKFSKIFEKDIGLLEVKMFGNNQQSNPFGEKPSNAFGQAPNATSTTMFGQQSGQPDAFKSMTSTTSTFGSTPSPFGSSSSFGTGSSSFGQTSPPVLGGFGTTTSASTAFGSTASTQSGLGSNTSGASAFGSTASAPMTFGSTTSTAFGSSTSAPMAFGSITPTAFGSTPAAGVKLGSTTSAPSKFGSATFAFGQTSKAPSIFRSTATNEGAFNSPAFPFSAGRAKPSASNATSVLFGGESNASKTFGSTNASSGTFGSSPLGFGPGSTTESSGFGSSSVSSTANESSKKDTKDQQNVFGSKQTLPLFESKTKSVSNSKATFGTTGNQPTGLFAKSTTEQKPLTAESNTEQNLFGKSSTSQNPQIKKSYVKPKGVFGIKSDTKPSNEGLFGKSHPSGSTQGLFGKPALKSNPVVFVSTAADEDADPGVAVDEERENNSSPSRRMMIKRKPVGLFGKAVSSAIGTDIARRKSTEADKRALKPTSRRLSSEDISNSLSISCKPIPEEYNTKEILKRHFQRFGKVTRVFPNPKEQKAIIHFENHEAAAEAKRNGHELKPGLPKMTIFWRPSKKALKSTFSKDVSDELSSMAGADFDSAGPKLPVRPKEGSSRRAITKASSERRMSPGPSSRSTSPARKLKTGAGGKFLNTMATTAGEKYELLEAIDKQMKLDRGKQTGTELAQAAVIIGTCPDMCPEKERYVREDRRRLGLFEILPGTEHIPGKNPEADHARCIKEYSRSSADQEMPLAHELRPPHVLAMTMNYIVNNIMDEGHDGNWADWYEFVWSRTRGIRKDITQQQLCNETAVDLVEKCCRFHILCSGRLCEEDVMAFDEKINSENMTKCLQTLKEMYWDMEHKHGKLCQNEAEFRAYTVLMNLNEGDTLRAAQELRPDIRNSSEMKFVLEAYFALNSNNYVKFFKLVKKGSFLNSCIMHRYFNQVRSKALSTMLRSYKSPGKDMQFPIVDLCNQLGFEDAFEVKDFCMQHGLSSDDDFIMFNKSHWIMPETAPESRRSLKLIEGKLDVSYGEVVNNGPLPENILHQPVSSFNSNHRYIGQNTQILQVQQNQGEETPTADVDTTNEAAHPSKSSLDEAAGQDLKQTEEQKFPYTKQQMWDACKGYVKEVVDEMCLDLCTNLHKAVQTYLTIGQTNLTDIIEETTTNIA</sequence>
<protein>
    <recommendedName>
        <fullName evidence="23">Germinal-center associated nuclear protein</fullName>
        <ecNumber evidence="5">2.3.1.48</ecNumber>
    </recommendedName>
</protein>
<evidence type="ECO:0000256" key="15">
    <source>
        <dbReference type="ARBA" id="ARBA00022990"/>
    </source>
</evidence>
<keyword evidence="16" id="KW-0811">Translocation</keyword>
<evidence type="ECO:0000256" key="5">
    <source>
        <dbReference type="ARBA" id="ARBA00013184"/>
    </source>
</evidence>
<feature type="non-terminal residue" evidence="27">
    <location>
        <position position="1158"/>
    </location>
</feature>
<keyword evidence="9" id="KW-0963">Cytoplasm</keyword>
<feature type="compositionally biased region" description="Polar residues" evidence="24">
    <location>
        <begin position="40"/>
        <end position="54"/>
    </location>
</feature>
<evidence type="ECO:0000256" key="9">
    <source>
        <dbReference type="ARBA" id="ARBA00022490"/>
    </source>
</evidence>
<dbReference type="InterPro" id="IPR034265">
    <property type="entry name" value="MCM3AP_RRM"/>
</dbReference>
<evidence type="ECO:0000256" key="24">
    <source>
        <dbReference type="SAM" id="MobiDB-lite"/>
    </source>
</evidence>
<feature type="compositionally biased region" description="Polar residues" evidence="24">
    <location>
        <begin position="294"/>
        <end position="303"/>
    </location>
</feature>
<keyword evidence="11" id="KW-0808">Transferase</keyword>
<dbReference type="Pfam" id="PF00076">
    <property type="entry name" value="RRM_1"/>
    <property type="match status" value="1"/>
</dbReference>
<dbReference type="GO" id="GO:0002376">
    <property type="term" value="P:immune system process"/>
    <property type="evidence" value="ECO:0007669"/>
    <property type="project" value="UniProtKB-KW"/>
</dbReference>
<dbReference type="CDD" id="cd12443">
    <property type="entry name" value="RRM_MCM3A_like"/>
    <property type="match status" value="1"/>
</dbReference>
<dbReference type="GO" id="GO:0005737">
    <property type="term" value="C:cytoplasm"/>
    <property type="evidence" value="ECO:0007669"/>
    <property type="project" value="UniProtKB-SubCell"/>
</dbReference>
<feature type="compositionally biased region" description="Polar residues" evidence="24">
    <location>
        <begin position="312"/>
        <end position="363"/>
    </location>
</feature>
<evidence type="ECO:0000256" key="22">
    <source>
        <dbReference type="ARBA" id="ARBA00055631"/>
    </source>
</evidence>
<dbReference type="InterPro" id="IPR005062">
    <property type="entry name" value="SAC3/GANP/THP3_conserved"/>
</dbReference>
<dbReference type="GO" id="GO:0015031">
    <property type="term" value="P:protein transport"/>
    <property type="evidence" value="ECO:0007669"/>
    <property type="project" value="UniProtKB-KW"/>
</dbReference>
<evidence type="ECO:0000256" key="1">
    <source>
        <dbReference type="ARBA" id="ARBA00004286"/>
    </source>
</evidence>
<evidence type="ECO:0000256" key="14">
    <source>
        <dbReference type="ARBA" id="ARBA00022927"/>
    </source>
</evidence>
<dbReference type="Pfam" id="PF03399">
    <property type="entry name" value="SAC3_GANP"/>
    <property type="match status" value="1"/>
</dbReference>
<dbReference type="GO" id="GO:0005643">
    <property type="term" value="C:nuclear pore"/>
    <property type="evidence" value="ECO:0007669"/>
    <property type="project" value="UniProtKB-SubCell"/>
</dbReference>
<evidence type="ECO:0000256" key="17">
    <source>
        <dbReference type="ARBA" id="ARBA00023054"/>
    </source>
</evidence>
<dbReference type="GO" id="GO:0005694">
    <property type="term" value="C:chromosome"/>
    <property type="evidence" value="ECO:0007669"/>
    <property type="project" value="UniProtKB-SubCell"/>
</dbReference>
<keyword evidence="20" id="KW-0012">Acyltransferase</keyword>
<dbReference type="SUPFAM" id="SSF54928">
    <property type="entry name" value="RNA-binding domain, RBD"/>
    <property type="match status" value="1"/>
</dbReference>
<feature type="non-terminal residue" evidence="27">
    <location>
        <position position="1"/>
    </location>
</feature>
<evidence type="ECO:0000256" key="8">
    <source>
        <dbReference type="ARBA" id="ARBA00022481"/>
    </source>
</evidence>
<gene>
    <name evidence="27" type="ORF">OFUS_LOCUS10412</name>
</gene>
<dbReference type="GO" id="GO:0003723">
    <property type="term" value="F:RNA binding"/>
    <property type="evidence" value="ECO:0007669"/>
    <property type="project" value="InterPro"/>
</dbReference>
<dbReference type="PANTHER" id="PTHR12436">
    <property type="entry name" value="80 KDA MCM3-ASSOCIATED PROTEIN"/>
    <property type="match status" value="1"/>
</dbReference>
<feature type="region of interest" description="Disordered" evidence="24">
    <location>
        <begin position="257"/>
        <end position="363"/>
    </location>
</feature>
<name>A0A8S4NRF8_OWEFU</name>
<keyword evidence="6" id="KW-0813">Transport</keyword>
<feature type="compositionally biased region" description="Low complexity" evidence="24">
    <location>
        <begin position="62"/>
        <end position="94"/>
    </location>
</feature>
<keyword evidence="19" id="KW-0539">Nucleus</keyword>
<evidence type="ECO:0000259" key="26">
    <source>
        <dbReference type="Pfam" id="PF03399"/>
    </source>
</evidence>
<evidence type="ECO:0000256" key="6">
    <source>
        <dbReference type="ARBA" id="ARBA00022448"/>
    </source>
</evidence>
<dbReference type="GO" id="GO:0005654">
    <property type="term" value="C:nucleoplasm"/>
    <property type="evidence" value="ECO:0007669"/>
    <property type="project" value="UniProtKB-SubCell"/>
</dbReference>
<dbReference type="EC" id="2.3.1.48" evidence="5"/>
<accession>A0A8S4NRF8</accession>
<dbReference type="InterPro" id="IPR045107">
    <property type="entry name" value="SAC3/GANP/THP3"/>
</dbReference>
<evidence type="ECO:0000256" key="12">
    <source>
        <dbReference type="ARBA" id="ARBA00022816"/>
    </source>
</evidence>
<dbReference type="GO" id="GO:0070390">
    <property type="term" value="C:transcription export complex 2"/>
    <property type="evidence" value="ECO:0007669"/>
    <property type="project" value="TreeGrafter"/>
</dbReference>
<evidence type="ECO:0000256" key="4">
    <source>
        <dbReference type="ARBA" id="ARBA00004642"/>
    </source>
</evidence>
<organism evidence="27 28">
    <name type="scientific">Owenia fusiformis</name>
    <name type="common">Polychaete worm</name>
    <dbReference type="NCBI Taxonomy" id="6347"/>
    <lineage>
        <taxon>Eukaryota</taxon>
        <taxon>Metazoa</taxon>
        <taxon>Spiralia</taxon>
        <taxon>Lophotrochozoa</taxon>
        <taxon>Annelida</taxon>
        <taxon>Polychaeta</taxon>
        <taxon>Sedentaria</taxon>
        <taxon>Canalipalpata</taxon>
        <taxon>Sabellida</taxon>
        <taxon>Oweniida</taxon>
        <taxon>Oweniidae</taxon>
        <taxon>Owenia</taxon>
    </lineage>
</organism>
<evidence type="ECO:0000256" key="3">
    <source>
        <dbReference type="ARBA" id="ARBA00004567"/>
    </source>
</evidence>
<reference evidence="27" key="1">
    <citation type="submission" date="2022-03" db="EMBL/GenBank/DDBJ databases">
        <authorList>
            <person name="Martin C."/>
        </authorList>
    </citation>
    <scope>NUCLEOTIDE SEQUENCE</scope>
</reference>
<dbReference type="FunFam" id="1.25.40.990:FF:000003">
    <property type="entry name" value="germinal-center associated nuclear protein isoform X2"/>
    <property type="match status" value="1"/>
</dbReference>
<feature type="region of interest" description="Disordered" evidence="24">
    <location>
        <begin position="1059"/>
        <end position="1093"/>
    </location>
</feature>
<keyword evidence="15" id="KW-0007">Acetylation</keyword>
<keyword evidence="7" id="KW-0158">Chromosome</keyword>
<dbReference type="InterPro" id="IPR000504">
    <property type="entry name" value="RRM_dom"/>
</dbReference>
<keyword evidence="18" id="KW-0906">Nuclear pore complex</keyword>
<evidence type="ECO:0000256" key="13">
    <source>
        <dbReference type="ARBA" id="ARBA00022859"/>
    </source>
</evidence>
<evidence type="ECO:0000256" key="10">
    <source>
        <dbReference type="ARBA" id="ARBA00022553"/>
    </source>
</evidence>
<feature type="region of interest" description="Disordered" evidence="24">
    <location>
        <begin position="586"/>
        <end position="639"/>
    </location>
</feature>
<evidence type="ECO:0000256" key="20">
    <source>
        <dbReference type="ARBA" id="ARBA00023315"/>
    </source>
</evidence>
<evidence type="ECO:0000256" key="21">
    <source>
        <dbReference type="ARBA" id="ARBA00038443"/>
    </source>
</evidence>
<dbReference type="GO" id="GO:0061733">
    <property type="term" value="F:protein-lysine-acetyltransferase activity"/>
    <property type="evidence" value="ECO:0007669"/>
    <property type="project" value="UniProtKB-EC"/>
</dbReference>
<keyword evidence="8" id="KW-0488">Methylation</keyword>
<dbReference type="AlphaFoldDB" id="A0A8S4NRF8"/>
<comment type="subcellular location">
    <subcellularLocation>
        <location evidence="1">Chromosome</location>
    </subcellularLocation>
    <subcellularLocation>
        <location evidence="2">Cytoplasm</location>
    </subcellularLocation>
    <subcellularLocation>
        <location evidence="3">Nucleus</location>
        <location evidence="3">Nuclear pore complex</location>
    </subcellularLocation>
    <subcellularLocation>
        <location evidence="4">Nucleus</location>
        <location evidence="4">Nucleoplasm</location>
    </subcellularLocation>
</comment>
<evidence type="ECO:0000256" key="11">
    <source>
        <dbReference type="ARBA" id="ARBA00022679"/>
    </source>
</evidence>